<evidence type="ECO:0000313" key="3">
    <source>
        <dbReference type="EMBL" id="VAW70276.1"/>
    </source>
</evidence>
<dbReference type="CDD" id="cd02511">
    <property type="entry name" value="Beta4Glucosyltransferase"/>
    <property type="match status" value="1"/>
</dbReference>
<name>A0A3B0YP90_9ZZZZ</name>
<accession>A0A3B0YP90</accession>
<protein>
    <recommendedName>
        <fullName evidence="2">Glycosyltransferase 2-like domain-containing protein</fullName>
    </recommendedName>
</protein>
<evidence type="ECO:0000256" key="1">
    <source>
        <dbReference type="SAM" id="Phobius"/>
    </source>
</evidence>
<keyword evidence="1" id="KW-0812">Transmembrane</keyword>
<gene>
    <name evidence="3" type="ORF">MNBD_GAMMA10-3252</name>
</gene>
<dbReference type="Pfam" id="PF00535">
    <property type="entry name" value="Glycos_transf_2"/>
    <property type="match status" value="1"/>
</dbReference>
<dbReference type="PANTHER" id="PTHR43630">
    <property type="entry name" value="POLY-BETA-1,6-N-ACETYL-D-GLUCOSAMINE SYNTHASE"/>
    <property type="match status" value="1"/>
</dbReference>
<keyword evidence="1" id="KW-1133">Transmembrane helix</keyword>
<dbReference type="EMBL" id="UOFJ01000509">
    <property type="protein sequence ID" value="VAW70276.1"/>
    <property type="molecule type" value="Genomic_DNA"/>
</dbReference>
<evidence type="ECO:0000259" key="2">
    <source>
        <dbReference type="Pfam" id="PF00535"/>
    </source>
</evidence>
<feature type="domain" description="Glycosyltransferase 2-like" evidence="2">
    <location>
        <begin position="6"/>
        <end position="129"/>
    </location>
</feature>
<dbReference type="Gene3D" id="3.90.550.10">
    <property type="entry name" value="Spore Coat Polysaccharide Biosynthesis Protein SpsA, Chain A"/>
    <property type="match status" value="1"/>
</dbReference>
<keyword evidence="1" id="KW-0472">Membrane</keyword>
<dbReference type="InterPro" id="IPR001173">
    <property type="entry name" value="Glyco_trans_2-like"/>
</dbReference>
<dbReference type="InterPro" id="IPR029044">
    <property type="entry name" value="Nucleotide-diphossugar_trans"/>
</dbReference>
<feature type="transmembrane region" description="Helical" evidence="1">
    <location>
        <begin position="197"/>
        <end position="215"/>
    </location>
</feature>
<dbReference type="PANTHER" id="PTHR43630:SF2">
    <property type="entry name" value="GLYCOSYLTRANSFERASE"/>
    <property type="match status" value="1"/>
</dbReference>
<reference evidence="3" key="1">
    <citation type="submission" date="2018-06" db="EMBL/GenBank/DDBJ databases">
        <authorList>
            <person name="Zhirakovskaya E."/>
        </authorList>
    </citation>
    <scope>NUCLEOTIDE SEQUENCE</scope>
</reference>
<organism evidence="3">
    <name type="scientific">hydrothermal vent metagenome</name>
    <dbReference type="NCBI Taxonomy" id="652676"/>
    <lineage>
        <taxon>unclassified sequences</taxon>
        <taxon>metagenomes</taxon>
        <taxon>ecological metagenomes</taxon>
    </lineage>
</organism>
<sequence length="248" mass="29169">MKNKISVTIICKNEENRIRKCLDSVSWADEIVVVDSGSTDKTLDIVAEYTDKIFINDWPGFGLQKAFAVNKASNDWVLSLDADEVVSEKLRHEIENMDSHLDEKTVYRINRLTHFCNKFIYHSGWHPDKIVRLFNKKYYQFNDAMVHEAVSCKGAKKIDLKAKLFHYTFESLQEYIDKRNAYAKAWAKSQFAKGRKVNLFMIILHSSFAFFRHYILRLGVLDGYHGFLISVIQMQYTFNKYNFLKFMK</sequence>
<dbReference type="SUPFAM" id="SSF53448">
    <property type="entry name" value="Nucleotide-diphospho-sugar transferases"/>
    <property type="match status" value="1"/>
</dbReference>
<proteinExistence type="predicted"/>
<dbReference type="AlphaFoldDB" id="A0A3B0YP90"/>